<gene>
    <name evidence="2" type="ORF">CFP75_33020</name>
</gene>
<organism evidence="2 3">
    <name type="scientific">Amycolatopsis alba DSM 44262</name>
    <dbReference type="NCBI Taxonomy" id="1125972"/>
    <lineage>
        <taxon>Bacteria</taxon>
        <taxon>Bacillati</taxon>
        <taxon>Actinomycetota</taxon>
        <taxon>Actinomycetes</taxon>
        <taxon>Pseudonocardiales</taxon>
        <taxon>Pseudonocardiaceae</taxon>
        <taxon>Amycolatopsis</taxon>
    </lineage>
</organism>
<dbReference type="Gene3D" id="6.10.140.2180">
    <property type="match status" value="1"/>
</dbReference>
<reference evidence="2 3" key="1">
    <citation type="submission" date="2017-07" db="EMBL/GenBank/DDBJ databases">
        <title>Amycolatopsis alba DSM 44262 Genome sequencing and assembly.</title>
        <authorList>
            <person name="Kaur N."/>
            <person name="Mayilraj S."/>
        </authorList>
    </citation>
    <scope>NUCLEOTIDE SEQUENCE [LARGE SCALE GENOMIC DNA]</scope>
    <source>
        <strain evidence="2 3">DSM 44262</strain>
    </source>
</reference>
<dbReference type="InterPro" id="IPR001845">
    <property type="entry name" value="HTH_ArsR_DNA-bd_dom"/>
</dbReference>
<dbReference type="EMBL" id="NMQU01000111">
    <property type="protein sequence ID" value="OXM44846.1"/>
    <property type="molecule type" value="Genomic_DNA"/>
</dbReference>
<dbReference type="AlphaFoldDB" id="A0A229RDW2"/>
<evidence type="ECO:0000259" key="1">
    <source>
        <dbReference type="SMART" id="SM00418"/>
    </source>
</evidence>
<comment type="caution">
    <text evidence="2">The sequence shown here is derived from an EMBL/GenBank/DDBJ whole genome shotgun (WGS) entry which is preliminary data.</text>
</comment>
<dbReference type="SMART" id="SM00418">
    <property type="entry name" value="HTH_ARSR"/>
    <property type="match status" value="1"/>
</dbReference>
<name>A0A229RDW2_AMYAL</name>
<evidence type="ECO:0000313" key="2">
    <source>
        <dbReference type="EMBL" id="OXM44846.1"/>
    </source>
</evidence>
<accession>A0A229RDW2</accession>
<keyword evidence="3" id="KW-1185">Reference proteome</keyword>
<dbReference type="RefSeq" id="WP_026467824.1">
    <property type="nucleotide sequence ID" value="NZ_KB913032.1"/>
</dbReference>
<sequence>MNTLELLAHPVRLRIVHAMRGERVLTTAQLCARVPDASKAMVYRHVELLDAGGVLEVAEERRVRGAVERGYRLRQDRAAIDPEAIASASTEDFRRSFAVALAALVAEFDAYLDRDGADPVADLVGYRQHAVWLSREELLEVIGAMQKAIVPVLSNEPGPGRTQYLLSPIQFPIEDSGQA</sequence>
<dbReference type="InterPro" id="IPR036388">
    <property type="entry name" value="WH-like_DNA-bd_sf"/>
</dbReference>
<dbReference type="Gene3D" id="1.10.10.10">
    <property type="entry name" value="Winged helix-like DNA-binding domain superfamily/Winged helix DNA-binding domain"/>
    <property type="match status" value="1"/>
</dbReference>
<dbReference type="Pfam" id="PF12840">
    <property type="entry name" value="HTH_20"/>
    <property type="match status" value="1"/>
</dbReference>
<dbReference type="InterPro" id="IPR036390">
    <property type="entry name" value="WH_DNA-bd_sf"/>
</dbReference>
<proteinExistence type="predicted"/>
<protein>
    <submittedName>
        <fullName evidence="2">ArsR family transcriptional regulator</fullName>
    </submittedName>
</protein>
<feature type="domain" description="HTH arsR-type" evidence="1">
    <location>
        <begin position="2"/>
        <end position="86"/>
    </location>
</feature>
<dbReference type="OrthoDB" id="5949858at2"/>
<dbReference type="Proteomes" id="UP000215563">
    <property type="component" value="Unassembled WGS sequence"/>
</dbReference>
<dbReference type="GO" id="GO:0003700">
    <property type="term" value="F:DNA-binding transcription factor activity"/>
    <property type="evidence" value="ECO:0007669"/>
    <property type="project" value="InterPro"/>
</dbReference>
<evidence type="ECO:0000313" key="3">
    <source>
        <dbReference type="Proteomes" id="UP000215563"/>
    </source>
</evidence>
<dbReference type="SUPFAM" id="SSF46785">
    <property type="entry name" value="Winged helix' DNA-binding domain"/>
    <property type="match status" value="1"/>
</dbReference>